<evidence type="ECO:0000256" key="1">
    <source>
        <dbReference type="ARBA" id="ARBA00004141"/>
    </source>
</evidence>
<sequence length="427" mass="47612">MSTTIDIIHDPNRNITSPSHTYQKKPYFPTNKKHVKNIIHSLKVGFALVLVSLIYIFDPLFDQVGENAMWAIMTVEVIFEFFAGLSSELALNKDSFGRGATLSKGILRGFGTIVGSGLGYLASILANDLGKNGKAVVIGTLIFIFGAMTTYCRFNPSINKRYDYGVMIFVLTFNLVAASSLRVHEIMELARKRLSAVGMGFFVSIFVGLLVFPMWASDEFHHLTSSKFNELASCIEECMEAYLTIAGQNKNQPIIHISSCKSVLDSKSDDESLVNFAKWEPRCGNFRFFNPWRKHQQTAELLRELASLIFSLQGCLRSPLQPSTMMLKAIKDPCKNVGVSLGLTMRELGESIMKKKRNQAKILTVQELQTMKLTLMQISSSTLQPIENLEDLAIANFLFLLMEIVDKVEELAKQVEGLGSVSGFQST</sequence>
<evidence type="ECO:0000256" key="2">
    <source>
        <dbReference type="ARBA" id="ARBA00007079"/>
    </source>
</evidence>
<keyword evidence="6" id="KW-0406">Ion transport</keyword>
<keyword evidence="7 9" id="KW-0472">Membrane</keyword>
<gene>
    <name evidence="10" type="ORF">QVD17_33905</name>
</gene>
<reference evidence="10" key="1">
    <citation type="journal article" date="2023" name="bioRxiv">
        <title>Improved chromosome-level genome assembly for marigold (Tagetes erecta).</title>
        <authorList>
            <person name="Jiang F."/>
            <person name="Yuan L."/>
            <person name="Wang S."/>
            <person name="Wang H."/>
            <person name="Xu D."/>
            <person name="Wang A."/>
            <person name="Fan W."/>
        </authorList>
    </citation>
    <scope>NUCLEOTIDE SEQUENCE</scope>
    <source>
        <strain evidence="10">WSJ</strain>
        <tissue evidence="10">Leaf</tissue>
    </source>
</reference>
<keyword evidence="11" id="KW-1185">Reference proteome</keyword>
<keyword evidence="3" id="KW-0813">Transport</keyword>
<feature type="transmembrane region" description="Helical" evidence="9">
    <location>
        <begin position="106"/>
        <end position="126"/>
    </location>
</feature>
<feature type="transmembrane region" description="Helical" evidence="9">
    <location>
        <begin position="132"/>
        <end position="152"/>
    </location>
</feature>
<feature type="transmembrane region" description="Helical" evidence="9">
    <location>
        <begin position="164"/>
        <end position="184"/>
    </location>
</feature>
<dbReference type="Proteomes" id="UP001229421">
    <property type="component" value="Unassembled WGS sequence"/>
</dbReference>
<evidence type="ECO:0000313" key="10">
    <source>
        <dbReference type="EMBL" id="KAK1412552.1"/>
    </source>
</evidence>
<evidence type="ECO:0000256" key="7">
    <source>
        <dbReference type="ARBA" id="ARBA00023136"/>
    </source>
</evidence>
<comment type="subcellular location">
    <subcellularLocation>
        <location evidence="1">Membrane</location>
        <topology evidence="1">Multi-pass membrane protein</topology>
    </subcellularLocation>
</comment>
<dbReference type="AlphaFoldDB" id="A0AAD8JXW7"/>
<dbReference type="GO" id="GO:0034220">
    <property type="term" value="P:monoatomic ion transmembrane transport"/>
    <property type="evidence" value="ECO:0007669"/>
    <property type="project" value="UniProtKB-KW"/>
</dbReference>
<comment type="caution">
    <text evidence="10">The sequence shown here is derived from an EMBL/GenBank/DDBJ whole genome shotgun (WGS) entry which is preliminary data.</text>
</comment>
<dbReference type="GO" id="GO:0015743">
    <property type="term" value="P:malate transport"/>
    <property type="evidence" value="ECO:0007669"/>
    <property type="project" value="InterPro"/>
</dbReference>
<accession>A0AAD8JXW7</accession>
<dbReference type="Pfam" id="PF11744">
    <property type="entry name" value="ALMT"/>
    <property type="match status" value="1"/>
</dbReference>
<proteinExistence type="inferred from homology"/>
<feature type="transmembrane region" description="Helical" evidence="9">
    <location>
        <begin position="68"/>
        <end position="85"/>
    </location>
</feature>
<name>A0AAD8JXW7_TARER</name>
<evidence type="ECO:0000256" key="9">
    <source>
        <dbReference type="SAM" id="Phobius"/>
    </source>
</evidence>
<protein>
    <recommendedName>
        <fullName evidence="12">Aluminum-activated malate transporter</fullName>
    </recommendedName>
</protein>
<feature type="transmembrane region" description="Helical" evidence="9">
    <location>
        <begin position="196"/>
        <end position="216"/>
    </location>
</feature>
<comment type="similarity">
    <text evidence="2">Belongs to the aromatic acid exporter (TC 2.A.85) family.</text>
</comment>
<dbReference type="EMBL" id="JAUHHV010000009">
    <property type="protein sequence ID" value="KAK1412552.1"/>
    <property type="molecule type" value="Genomic_DNA"/>
</dbReference>
<organism evidence="10 11">
    <name type="scientific">Tagetes erecta</name>
    <name type="common">African marigold</name>
    <dbReference type="NCBI Taxonomy" id="13708"/>
    <lineage>
        <taxon>Eukaryota</taxon>
        <taxon>Viridiplantae</taxon>
        <taxon>Streptophyta</taxon>
        <taxon>Embryophyta</taxon>
        <taxon>Tracheophyta</taxon>
        <taxon>Spermatophyta</taxon>
        <taxon>Magnoliopsida</taxon>
        <taxon>eudicotyledons</taxon>
        <taxon>Gunneridae</taxon>
        <taxon>Pentapetalae</taxon>
        <taxon>asterids</taxon>
        <taxon>campanulids</taxon>
        <taxon>Asterales</taxon>
        <taxon>Asteraceae</taxon>
        <taxon>Asteroideae</taxon>
        <taxon>Heliantheae alliance</taxon>
        <taxon>Tageteae</taxon>
        <taxon>Tagetes</taxon>
    </lineage>
</organism>
<dbReference type="InterPro" id="IPR020966">
    <property type="entry name" value="ALMT"/>
</dbReference>
<keyword evidence="4 9" id="KW-0812">Transmembrane</keyword>
<evidence type="ECO:0000256" key="3">
    <source>
        <dbReference type="ARBA" id="ARBA00022448"/>
    </source>
</evidence>
<evidence type="ECO:0000256" key="4">
    <source>
        <dbReference type="ARBA" id="ARBA00022692"/>
    </source>
</evidence>
<keyword evidence="8" id="KW-0407">Ion channel</keyword>
<keyword evidence="5 9" id="KW-1133">Transmembrane helix</keyword>
<evidence type="ECO:0000313" key="11">
    <source>
        <dbReference type="Proteomes" id="UP001229421"/>
    </source>
</evidence>
<evidence type="ECO:0000256" key="6">
    <source>
        <dbReference type="ARBA" id="ARBA00023065"/>
    </source>
</evidence>
<dbReference type="GO" id="GO:0016020">
    <property type="term" value="C:membrane"/>
    <property type="evidence" value="ECO:0007669"/>
    <property type="project" value="UniProtKB-SubCell"/>
</dbReference>
<feature type="transmembrane region" description="Helical" evidence="9">
    <location>
        <begin position="38"/>
        <end position="56"/>
    </location>
</feature>
<evidence type="ECO:0000256" key="8">
    <source>
        <dbReference type="ARBA" id="ARBA00023303"/>
    </source>
</evidence>
<dbReference type="PANTHER" id="PTHR31086">
    <property type="entry name" value="ALUMINUM-ACTIVATED MALATE TRANSPORTER 10"/>
    <property type="match status" value="1"/>
</dbReference>
<evidence type="ECO:0000256" key="5">
    <source>
        <dbReference type="ARBA" id="ARBA00022989"/>
    </source>
</evidence>
<evidence type="ECO:0008006" key="12">
    <source>
        <dbReference type="Google" id="ProtNLM"/>
    </source>
</evidence>